<dbReference type="EMBL" id="CATQJL010000326">
    <property type="protein sequence ID" value="CAJ0608928.1"/>
    <property type="molecule type" value="Genomic_DNA"/>
</dbReference>
<sequence>MGETLFNQHILKGGDVWYAESLDGTAWEGDSTVITNDVRTLFSGAVALIPTVHHPHVQHDPILLFRIYLRLFVR</sequence>
<gene>
    <name evidence="1" type="ORF">CYNAS_LOCUS20911</name>
</gene>
<evidence type="ECO:0000313" key="2">
    <source>
        <dbReference type="Proteomes" id="UP001176961"/>
    </source>
</evidence>
<accession>A0AA36MGK9</accession>
<dbReference type="Proteomes" id="UP001176961">
    <property type="component" value="Unassembled WGS sequence"/>
</dbReference>
<evidence type="ECO:0000313" key="1">
    <source>
        <dbReference type="EMBL" id="CAJ0608928.1"/>
    </source>
</evidence>
<proteinExistence type="predicted"/>
<name>A0AA36MGK9_CYLNA</name>
<keyword evidence="2" id="KW-1185">Reference proteome</keyword>
<organism evidence="1 2">
    <name type="scientific">Cylicocyclus nassatus</name>
    <name type="common">Nematode worm</name>
    <dbReference type="NCBI Taxonomy" id="53992"/>
    <lineage>
        <taxon>Eukaryota</taxon>
        <taxon>Metazoa</taxon>
        <taxon>Ecdysozoa</taxon>
        <taxon>Nematoda</taxon>
        <taxon>Chromadorea</taxon>
        <taxon>Rhabditida</taxon>
        <taxon>Rhabditina</taxon>
        <taxon>Rhabditomorpha</taxon>
        <taxon>Strongyloidea</taxon>
        <taxon>Strongylidae</taxon>
        <taxon>Cylicocyclus</taxon>
    </lineage>
</organism>
<reference evidence="1" key="1">
    <citation type="submission" date="2023-07" db="EMBL/GenBank/DDBJ databases">
        <authorList>
            <consortium name="CYATHOMIX"/>
        </authorList>
    </citation>
    <scope>NUCLEOTIDE SEQUENCE</scope>
    <source>
        <strain evidence="1">N/A</strain>
    </source>
</reference>
<protein>
    <submittedName>
        <fullName evidence="1">Uncharacterized protein</fullName>
    </submittedName>
</protein>
<comment type="caution">
    <text evidence="1">The sequence shown here is derived from an EMBL/GenBank/DDBJ whole genome shotgun (WGS) entry which is preliminary data.</text>
</comment>
<dbReference type="AlphaFoldDB" id="A0AA36MGK9"/>